<sequence length="766" mass="87355">MTKLLLYILGILWPIAGLGQTSIHLTIKDQQTGRYLQHARVENRQSMEVFTTDERGITVFKAAKGDSISIVHLDYQDSIFLIKDYSDLQIALNPLASTVANTWGNQAYKRLNSGQDHRIPISFLKSVPPLFGEPDILKSLSYLPGVQPLLDGYSHPMVRGGNPGQTLISYDGANLYFPYHYAGFMSVFQPEMIGSVDLYKADWPSKFGGRQSAVVDIRSAEGNYQTHQQSYQLGLMGFKGNFKGPLLEDKLTYHAGIRRTLFDPFTHGKVDQIRDHKKHKAGADFQAHDLHLRTDWRINKNQHLSLTGLYAKDDYDFADRLTKEYFDESYGIKNKLLALNYRYHPKNETSINMHLSQSKFSSSLDLHSESTLYFPSLMEDYQANYRAWVEQNQSLKTTKLSVYATQSLANNMTLSYGTEVEWLTYKDEQNSNIFSEHILGSQFSKNKLSTSLAAAFAEFSFKLAKRLQVNTGLRLTSYEDREKVLLDPKISLQYALNQEARLTAGFSINSQPIVPLIQSYEGLISETHYLADPSIPVAISNQWSIGLFHARPRFFDQLAIEAYYKTQKEVSKYALTETNHFVGEIDYSPFFNAGEMKAYGLEILLQKSIQQLSSSLSYAYSKAETSFPKVNSGDFFDADFSKNHHVNALFAYQFPKGYRLSASWTYESGIPISSSSNPFINTIIPSYNSFHYKLIDAKTSARHHLDLNVERRWNAKKRGTNWFGLGIYNVYNQSTVFSQLADHLPGRMNWFGHSKMIPHFYVGMQR</sequence>
<comment type="similarity">
    <text evidence="10">Belongs to the TonB-dependent receptor family.</text>
</comment>
<dbReference type="EMBL" id="WSQA01000001">
    <property type="protein sequence ID" value="MVZ60787.1"/>
    <property type="molecule type" value="Genomic_DNA"/>
</dbReference>
<dbReference type="GO" id="GO:0009279">
    <property type="term" value="C:cell outer membrane"/>
    <property type="evidence" value="ECO:0007669"/>
    <property type="project" value="UniProtKB-SubCell"/>
</dbReference>
<dbReference type="Pfam" id="PF07715">
    <property type="entry name" value="Plug"/>
    <property type="match status" value="1"/>
</dbReference>
<organism evidence="13 14">
    <name type="scientific">Sphingobacterium humi</name>
    <dbReference type="NCBI Taxonomy" id="1796905"/>
    <lineage>
        <taxon>Bacteria</taxon>
        <taxon>Pseudomonadati</taxon>
        <taxon>Bacteroidota</taxon>
        <taxon>Sphingobacteriia</taxon>
        <taxon>Sphingobacteriales</taxon>
        <taxon>Sphingobacteriaceae</taxon>
        <taxon>Sphingobacterium</taxon>
    </lineage>
</organism>
<dbReference type="PANTHER" id="PTHR30069">
    <property type="entry name" value="TONB-DEPENDENT OUTER MEMBRANE RECEPTOR"/>
    <property type="match status" value="1"/>
</dbReference>
<dbReference type="InterPro" id="IPR012910">
    <property type="entry name" value="Plug_dom"/>
</dbReference>
<evidence type="ECO:0000313" key="14">
    <source>
        <dbReference type="Proteomes" id="UP000435036"/>
    </source>
</evidence>
<keyword evidence="2" id="KW-0813">Transport</keyword>
<protein>
    <submittedName>
        <fullName evidence="13">TonB-dependent receptor plug domain-containing protein</fullName>
    </submittedName>
</protein>
<evidence type="ECO:0000256" key="8">
    <source>
        <dbReference type="ARBA" id="ARBA00023170"/>
    </source>
</evidence>
<dbReference type="AlphaFoldDB" id="A0A6N8KUK2"/>
<dbReference type="Pfam" id="PF00593">
    <property type="entry name" value="TonB_dep_Rec_b-barrel"/>
    <property type="match status" value="1"/>
</dbReference>
<dbReference type="RefSeq" id="WP_160367412.1">
    <property type="nucleotide sequence ID" value="NZ_WSQA01000001.1"/>
</dbReference>
<keyword evidence="9" id="KW-0998">Cell outer membrane</keyword>
<reference evidence="13 14" key="1">
    <citation type="submission" date="2019-12" db="EMBL/GenBank/DDBJ databases">
        <authorList>
            <person name="Dong K."/>
        </authorList>
    </citation>
    <scope>NUCLEOTIDE SEQUENCE [LARGE SCALE GENOMIC DNA]</scope>
    <source>
        <strain evidence="13 14">JCM 31225</strain>
    </source>
</reference>
<evidence type="ECO:0000259" key="12">
    <source>
        <dbReference type="Pfam" id="PF07715"/>
    </source>
</evidence>
<evidence type="ECO:0000313" key="13">
    <source>
        <dbReference type="EMBL" id="MVZ60787.1"/>
    </source>
</evidence>
<evidence type="ECO:0000256" key="7">
    <source>
        <dbReference type="ARBA" id="ARBA00023136"/>
    </source>
</evidence>
<dbReference type="SUPFAM" id="SSF56935">
    <property type="entry name" value="Porins"/>
    <property type="match status" value="1"/>
</dbReference>
<dbReference type="InterPro" id="IPR036942">
    <property type="entry name" value="Beta-barrel_TonB_sf"/>
</dbReference>
<evidence type="ECO:0000256" key="5">
    <source>
        <dbReference type="ARBA" id="ARBA00022729"/>
    </source>
</evidence>
<dbReference type="OrthoDB" id="9803050at2"/>
<keyword evidence="3" id="KW-1134">Transmembrane beta strand</keyword>
<comment type="subcellular location">
    <subcellularLocation>
        <location evidence="1">Cell outer membrane</location>
        <topology evidence="1">Multi-pass membrane protein</topology>
    </subcellularLocation>
</comment>
<dbReference type="GO" id="GO:0015344">
    <property type="term" value="F:siderophore uptake transmembrane transporter activity"/>
    <property type="evidence" value="ECO:0007669"/>
    <property type="project" value="TreeGrafter"/>
</dbReference>
<evidence type="ECO:0000256" key="1">
    <source>
        <dbReference type="ARBA" id="ARBA00004571"/>
    </source>
</evidence>
<keyword evidence="6 10" id="KW-0798">TonB box</keyword>
<keyword evidence="4" id="KW-0812">Transmembrane</keyword>
<evidence type="ECO:0000256" key="4">
    <source>
        <dbReference type="ARBA" id="ARBA00022692"/>
    </source>
</evidence>
<name>A0A6N8KUK2_9SPHI</name>
<feature type="domain" description="TonB-dependent receptor-like beta-barrel" evidence="11">
    <location>
        <begin position="295"/>
        <end position="730"/>
    </location>
</feature>
<evidence type="ECO:0000256" key="9">
    <source>
        <dbReference type="ARBA" id="ARBA00023237"/>
    </source>
</evidence>
<dbReference type="InterPro" id="IPR039426">
    <property type="entry name" value="TonB-dep_rcpt-like"/>
</dbReference>
<keyword evidence="7 10" id="KW-0472">Membrane</keyword>
<dbReference type="Proteomes" id="UP000435036">
    <property type="component" value="Unassembled WGS sequence"/>
</dbReference>
<keyword evidence="5" id="KW-0732">Signal</keyword>
<proteinExistence type="inferred from homology"/>
<dbReference type="InterPro" id="IPR000531">
    <property type="entry name" value="Beta-barrel_TonB"/>
</dbReference>
<comment type="caution">
    <text evidence="13">The sequence shown here is derived from an EMBL/GenBank/DDBJ whole genome shotgun (WGS) entry which is preliminary data.</text>
</comment>
<feature type="domain" description="TonB-dependent receptor plug" evidence="12">
    <location>
        <begin position="135"/>
        <end position="212"/>
    </location>
</feature>
<evidence type="ECO:0000256" key="2">
    <source>
        <dbReference type="ARBA" id="ARBA00022448"/>
    </source>
</evidence>
<evidence type="ECO:0000256" key="3">
    <source>
        <dbReference type="ARBA" id="ARBA00022452"/>
    </source>
</evidence>
<evidence type="ECO:0000256" key="6">
    <source>
        <dbReference type="ARBA" id="ARBA00023077"/>
    </source>
</evidence>
<keyword evidence="14" id="KW-1185">Reference proteome</keyword>
<dbReference type="PANTHER" id="PTHR30069:SF29">
    <property type="entry name" value="HEMOGLOBIN AND HEMOGLOBIN-HAPTOGLOBIN-BINDING PROTEIN 1-RELATED"/>
    <property type="match status" value="1"/>
</dbReference>
<accession>A0A6N8KUK2</accession>
<dbReference type="GO" id="GO:0044718">
    <property type="term" value="P:siderophore transmembrane transport"/>
    <property type="evidence" value="ECO:0007669"/>
    <property type="project" value="TreeGrafter"/>
</dbReference>
<evidence type="ECO:0000259" key="11">
    <source>
        <dbReference type="Pfam" id="PF00593"/>
    </source>
</evidence>
<gene>
    <name evidence="13" type="ORF">GQF63_02000</name>
</gene>
<dbReference type="Gene3D" id="2.40.170.20">
    <property type="entry name" value="TonB-dependent receptor, beta-barrel domain"/>
    <property type="match status" value="1"/>
</dbReference>
<evidence type="ECO:0000256" key="10">
    <source>
        <dbReference type="RuleBase" id="RU003357"/>
    </source>
</evidence>
<keyword evidence="8 13" id="KW-0675">Receptor</keyword>